<dbReference type="EMBL" id="JAVFHL010000002">
    <property type="protein sequence ID" value="MDT6978144.1"/>
    <property type="molecule type" value="Genomic_DNA"/>
</dbReference>
<evidence type="ECO:0000256" key="1">
    <source>
        <dbReference type="SAM" id="MobiDB-lite"/>
    </source>
</evidence>
<evidence type="ECO:0000313" key="3">
    <source>
        <dbReference type="EMBL" id="MDT6978144.1"/>
    </source>
</evidence>
<feature type="transmembrane region" description="Helical" evidence="2">
    <location>
        <begin position="65"/>
        <end position="84"/>
    </location>
</feature>
<comment type="caution">
    <text evidence="3">The sequence shown here is derived from an EMBL/GenBank/DDBJ whole genome shotgun (WGS) entry which is preliminary data.</text>
</comment>
<keyword evidence="2" id="KW-0812">Transmembrane</keyword>
<feature type="transmembrane region" description="Helical" evidence="2">
    <location>
        <begin position="42"/>
        <end position="59"/>
    </location>
</feature>
<reference evidence="4" key="1">
    <citation type="submission" date="2023-07" db="EMBL/GenBank/DDBJ databases">
        <title>A gut symbiont ubiquitin homologue binds and inactivates peptidyl-prolyl isomerase to mediate the interbacterial arms race in the human gut.</title>
        <authorList>
            <person name="Jiang K."/>
            <person name="Li W."/>
            <person name="Tong M."/>
            <person name="Xu J."/>
            <person name="Chen Z."/>
            <person name="Yang Y."/>
            <person name="Zang Y."/>
            <person name="Jiao X."/>
            <person name="Liu C."/>
            <person name="Lim B."/>
            <person name="Jiang X."/>
            <person name="Wang J."/>
            <person name="Wu D."/>
            <person name="Wang M."/>
            <person name="Liu S.-J."/>
            <person name="Shao F."/>
            <person name="Gao X."/>
        </authorList>
    </citation>
    <scope>NUCLEOTIDE SEQUENCE [LARGE SCALE GENOMIC DNA]</scope>
    <source>
        <strain evidence="4">GS077</strain>
    </source>
</reference>
<protein>
    <recommendedName>
        <fullName evidence="5">Transmembrane protein</fullName>
    </recommendedName>
</protein>
<dbReference type="AlphaFoldDB" id="A0ABD5G0X4"/>
<evidence type="ECO:0000256" key="2">
    <source>
        <dbReference type="SAM" id="Phobius"/>
    </source>
</evidence>
<dbReference type="RefSeq" id="WP_009292864.1">
    <property type="nucleotide sequence ID" value="NZ_GL945046.1"/>
</dbReference>
<gene>
    <name evidence="3" type="ORF">BFGS077_003456</name>
</gene>
<name>A0ABD5G0X4_BACFG</name>
<reference evidence="3 4" key="2">
    <citation type="submission" date="2023-08" db="EMBL/GenBank/DDBJ databases">
        <authorList>
            <person name="Du M."/>
            <person name="Liu C."/>
            <person name="Liu S.-J."/>
        </authorList>
    </citation>
    <scope>NUCLEOTIDE SEQUENCE [LARGE SCALE GENOMIC DNA]</scope>
    <source>
        <strain evidence="3 4">GS077</strain>
    </source>
</reference>
<feature type="region of interest" description="Disordered" evidence="1">
    <location>
        <begin position="1"/>
        <end position="22"/>
    </location>
</feature>
<dbReference type="Proteomes" id="UP001258434">
    <property type="component" value="Unassembled WGS sequence"/>
</dbReference>
<evidence type="ECO:0000313" key="4">
    <source>
        <dbReference type="Proteomes" id="UP001258434"/>
    </source>
</evidence>
<proteinExistence type="predicted"/>
<accession>A0ABD5G0X4</accession>
<organism evidence="3 4">
    <name type="scientific">Bacteroides fragilis</name>
    <dbReference type="NCBI Taxonomy" id="817"/>
    <lineage>
        <taxon>Bacteria</taxon>
        <taxon>Pseudomonadati</taxon>
        <taxon>Bacteroidota</taxon>
        <taxon>Bacteroidia</taxon>
        <taxon>Bacteroidales</taxon>
        <taxon>Bacteroidaceae</taxon>
        <taxon>Bacteroides</taxon>
    </lineage>
</organism>
<sequence>MADEEIEQSMKETDEITQNLKEQEKQGSRDILRYYDRIHDKLFSFNNMLIAGYFVIIAMPNSQTSPWWILLPIFNMLNLVFVDYEMMEKSRFESAIMSKPPEEIQKYGKRISKTTLRSLFTIISTLIVTFVFVLQLLKLT</sequence>
<evidence type="ECO:0008006" key="5">
    <source>
        <dbReference type="Google" id="ProtNLM"/>
    </source>
</evidence>
<feature type="transmembrane region" description="Helical" evidence="2">
    <location>
        <begin position="119"/>
        <end position="137"/>
    </location>
</feature>
<keyword evidence="2" id="KW-1133">Transmembrane helix</keyword>
<keyword evidence="2" id="KW-0472">Membrane</keyword>